<dbReference type="Pfam" id="PF23477">
    <property type="entry name" value="zf_Tbcl_2"/>
    <property type="match status" value="1"/>
</dbReference>
<dbReference type="AlphaFoldDB" id="A0A1J4RTZ7"/>
<dbReference type="Proteomes" id="UP000183144">
    <property type="component" value="Unassembled WGS sequence"/>
</dbReference>
<sequence>MRNFNRDDRRGGGRSFGGKSLGRRDSGPVTMHQAVCSNCGQSCEVPFQPTGSKPVFCNNCFRDKRGGGRDDRDNSRPSQLDEINAKLDRILATLKA</sequence>
<accession>A0A1J4RTZ7</accession>
<organism evidence="3 4">
    <name type="scientific">Candidatus Beckwithbacteria bacterium CG1_02_47_37</name>
    <dbReference type="NCBI Taxonomy" id="1805034"/>
    <lineage>
        <taxon>Bacteria</taxon>
        <taxon>Candidatus Beckwithiibacteriota</taxon>
    </lineage>
</organism>
<feature type="region of interest" description="Disordered" evidence="1">
    <location>
        <begin position="1"/>
        <end position="31"/>
    </location>
</feature>
<name>A0A1J4RTZ7_9BACT</name>
<evidence type="ECO:0000256" key="1">
    <source>
        <dbReference type="SAM" id="MobiDB-lite"/>
    </source>
</evidence>
<feature type="compositionally biased region" description="Basic and acidic residues" evidence="1">
    <location>
        <begin position="1"/>
        <end position="11"/>
    </location>
</feature>
<proteinExistence type="predicted"/>
<gene>
    <name evidence="3" type="ORF">AUJ59_00520</name>
</gene>
<feature type="domain" description="CxxC-x17-CxxC" evidence="2">
    <location>
        <begin position="30"/>
        <end position="65"/>
    </location>
</feature>
<comment type="caution">
    <text evidence="3">The sequence shown here is derived from an EMBL/GenBank/DDBJ whole genome shotgun (WGS) entry which is preliminary data.</text>
</comment>
<dbReference type="STRING" id="1805034.AUJ59_00520"/>
<protein>
    <recommendedName>
        <fullName evidence="2">CxxC-x17-CxxC domain-containing protein</fullName>
    </recommendedName>
</protein>
<evidence type="ECO:0000313" key="4">
    <source>
        <dbReference type="Proteomes" id="UP000183144"/>
    </source>
</evidence>
<dbReference type="InterPro" id="IPR026363">
    <property type="entry name" value="CxxC-x17-CxxC_dom"/>
</dbReference>
<dbReference type="NCBIfam" id="TIGR04272">
    <property type="entry name" value="cxxc_cxxc_Mbark"/>
    <property type="match status" value="1"/>
</dbReference>
<evidence type="ECO:0000259" key="2">
    <source>
        <dbReference type="Pfam" id="PF23477"/>
    </source>
</evidence>
<evidence type="ECO:0000313" key="3">
    <source>
        <dbReference type="EMBL" id="OIN89890.1"/>
    </source>
</evidence>
<dbReference type="EMBL" id="MNUI01000011">
    <property type="protein sequence ID" value="OIN89890.1"/>
    <property type="molecule type" value="Genomic_DNA"/>
</dbReference>
<reference evidence="3 4" key="1">
    <citation type="journal article" date="2016" name="Environ. Microbiol.">
        <title>Genomic resolution of a cold subsurface aquifer community provides metabolic insights for novel microbes adapted to high CO concentrations.</title>
        <authorList>
            <person name="Probst A.J."/>
            <person name="Castelle C.J."/>
            <person name="Singh A."/>
            <person name="Brown C.T."/>
            <person name="Anantharaman K."/>
            <person name="Sharon I."/>
            <person name="Hug L.A."/>
            <person name="Burstein D."/>
            <person name="Emerson J.B."/>
            <person name="Thomas B.C."/>
            <person name="Banfield J.F."/>
        </authorList>
    </citation>
    <scope>NUCLEOTIDE SEQUENCE [LARGE SCALE GENOMIC DNA]</scope>
    <source>
        <strain evidence="3">CG1_02_47_37</strain>
    </source>
</reference>